<reference evidence="2 3" key="1">
    <citation type="journal article" date="2015" name="G3 (Bethesda)">
        <title>Insights into Ongoing Evolution of the Hexachlorocyclohexane Catabolic Pathway from Comparative Genomics of Ten Sphingomonadaceae Strains.</title>
        <authorList>
            <person name="Pearce S.L."/>
            <person name="Oakeshott J.G."/>
            <person name="Pandey G."/>
        </authorList>
    </citation>
    <scope>NUCLEOTIDE SEQUENCE [LARGE SCALE GENOMIC DNA]</scope>
    <source>
        <strain evidence="2 3">LL01</strain>
    </source>
</reference>
<keyword evidence="3" id="KW-1185">Reference proteome</keyword>
<dbReference type="PANTHER" id="PTHR36507:SF1">
    <property type="entry name" value="BLL1555 PROTEIN"/>
    <property type="match status" value="1"/>
</dbReference>
<dbReference type="InterPro" id="IPR052721">
    <property type="entry name" value="ET_Amicyanin"/>
</dbReference>
<proteinExistence type="predicted"/>
<protein>
    <recommendedName>
        <fullName evidence="4">Plastocyanin/azurin family domain protein</fullName>
    </recommendedName>
</protein>
<dbReference type="InterPro" id="IPR008972">
    <property type="entry name" value="Cupredoxin"/>
</dbReference>
<dbReference type="PATRIC" id="fig|1420583.3.peg.369"/>
<comment type="caution">
    <text evidence="2">The sequence shown here is derived from an EMBL/GenBank/DDBJ whole genome shotgun (WGS) entry which is preliminary data.</text>
</comment>
<dbReference type="EMBL" id="JACT01000001">
    <property type="protein sequence ID" value="KMS57026.1"/>
    <property type="molecule type" value="Genomic_DNA"/>
</dbReference>
<feature type="signal peptide" evidence="1">
    <location>
        <begin position="1"/>
        <end position="20"/>
    </location>
</feature>
<dbReference type="PANTHER" id="PTHR36507">
    <property type="entry name" value="BLL1555 PROTEIN"/>
    <property type="match status" value="1"/>
</dbReference>
<dbReference type="AlphaFoldDB" id="A0A0J7XZE6"/>
<dbReference type="Proteomes" id="UP000052232">
    <property type="component" value="Unassembled WGS sequence"/>
</dbReference>
<evidence type="ECO:0008006" key="4">
    <source>
        <dbReference type="Google" id="ProtNLM"/>
    </source>
</evidence>
<gene>
    <name evidence="2" type="ORF">V473_01860</name>
</gene>
<dbReference type="Gene3D" id="2.60.40.420">
    <property type="entry name" value="Cupredoxins - blue copper proteins"/>
    <property type="match status" value="1"/>
</dbReference>
<evidence type="ECO:0000313" key="2">
    <source>
        <dbReference type="EMBL" id="KMS57026.1"/>
    </source>
</evidence>
<evidence type="ECO:0000313" key="3">
    <source>
        <dbReference type="Proteomes" id="UP000052232"/>
    </source>
</evidence>
<dbReference type="RefSeq" id="WP_066599860.1">
    <property type="nucleotide sequence ID" value="NZ_KQ130434.1"/>
</dbReference>
<dbReference type="STRING" id="1420583.V473_01860"/>
<name>A0A0J7XZE6_9SPHN</name>
<dbReference type="SUPFAM" id="SSF49503">
    <property type="entry name" value="Cupredoxins"/>
    <property type="match status" value="1"/>
</dbReference>
<organism evidence="2 3">
    <name type="scientific">Sphingobium cupriresistens LL01</name>
    <dbReference type="NCBI Taxonomy" id="1420583"/>
    <lineage>
        <taxon>Bacteria</taxon>
        <taxon>Pseudomonadati</taxon>
        <taxon>Pseudomonadota</taxon>
        <taxon>Alphaproteobacteria</taxon>
        <taxon>Sphingomonadales</taxon>
        <taxon>Sphingomonadaceae</taxon>
        <taxon>Sphingobium</taxon>
    </lineage>
</organism>
<sequence>MDCLRLVPLALTCLAAPAQAGDLNLKLVDTAGRPVGDAVVTVRPAGGIPPGPIRFSWPTTMVQQNIAFAPHVLVVPVGTTVRFPNKDKVRHHVYSFSKPAKFEIKLFGQDETRSYTFTSTGAVALGCNIHDQMSGFIKVVDTPFAIKSDAAGTARLVGMATGTAQVTIWHPLLKAKDNEIVVNIPIPGSGAASKTVPLTLRSGR</sequence>
<accession>A0A0J7XZE6</accession>
<feature type="chain" id="PRO_5005292064" description="Plastocyanin/azurin family domain protein" evidence="1">
    <location>
        <begin position="21"/>
        <end position="204"/>
    </location>
</feature>
<evidence type="ECO:0000256" key="1">
    <source>
        <dbReference type="SAM" id="SignalP"/>
    </source>
</evidence>
<keyword evidence="1" id="KW-0732">Signal</keyword>